<protein>
    <submittedName>
        <fullName evidence="2">Uncharacterized protein</fullName>
    </submittedName>
</protein>
<gene>
    <name evidence="2" type="ORF">Tci_449165</name>
</gene>
<accession>A0A699HSH6</accession>
<reference evidence="2" key="1">
    <citation type="journal article" date="2019" name="Sci. Rep.">
        <title>Draft genome of Tanacetum cinerariifolium, the natural source of mosquito coil.</title>
        <authorList>
            <person name="Yamashiro T."/>
            <person name="Shiraishi A."/>
            <person name="Satake H."/>
            <person name="Nakayama K."/>
        </authorList>
    </citation>
    <scope>NUCLEOTIDE SEQUENCE</scope>
</reference>
<organism evidence="2">
    <name type="scientific">Tanacetum cinerariifolium</name>
    <name type="common">Dalmatian daisy</name>
    <name type="synonym">Chrysanthemum cinerariifolium</name>
    <dbReference type="NCBI Taxonomy" id="118510"/>
    <lineage>
        <taxon>Eukaryota</taxon>
        <taxon>Viridiplantae</taxon>
        <taxon>Streptophyta</taxon>
        <taxon>Embryophyta</taxon>
        <taxon>Tracheophyta</taxon>
        <taxon>Spermatophyta</taxon>
        <taxon>Magnoliopsida</taxon>
        <taxon>eudicotyledons</taxon>
        <taxon>Gunneridae</taxon>
        <taxon>Pentapetalae</taxon>
        <taxon>asterids</taxon>
        <taxon>campanulids</taxon>
        <taxon>Asterales</taxon>
        <taxon>Asteraceae</taxon>
        <taxon>Asteroideae</taxon>
        <taxon>Anthemideae</taxon>
        <taxon>Anthemidinae</taxon>
        <taxon>Tanacetum</taxon>
    </lineage>
</organism>
<feature type="region of interest" description="Disordered" evidence="1">
    <location>
        <begin position="80"/>
        <end position="117"/>
    </location>
</feature>
<dbReference type="EMBL" id="BKCJ010208205">
    <property type="protein sequence ID" value="GEY77191.1"/>
    <property type="molecule type" value="Genomic_DNA"/>
</dbReference>
<name>A0A699HSH6_TANCI</name>
<evidence type="ECO:0000313" key="2">
    <source>
        <dbReference type="EMBL" id="GEY77191.1"/>
    </source>
</evidence>
<feature type="non-terminal residue" evidence="2">
    <location>
        <position position="133"/>
    </location>
</feature>
<sequence>MVSNASSSTKNLPRKQAKTTIIDISSNETSPIQENNLIPITLTTTLTLSLTPPNISQTPLTQPIETSPLAPRALLFTTPLNSPHPYLNSLDELPPKGSNPPPPPLDQINNQTPPLFNPIEYESVFPLTNLSKR</sequence>
<dbReference type="AlphaFoldDB" id="A0A699HSH6"/>
<proteinExistence type="predicted"/>
<evidence type="ECO:0000256" key="1">
    <source>
        <dbReference type="SAM" id="MobiDB-lite"/>
    </source>
</evidence>
<comment type="caution">
    <text evidence="2">The sequence shown here is derived from an EMBL/GenBank/DDBJ whole genome shotgun (WGS) entry which is preliminary data.</text>
</comment>